<reference evidence="8" key="1">
    <citation type="submission" date="2022-01" db="EMBL/GenBank/DDBJ databases">
        <authorList>
            <person name="Braso-Vives M."/>
        </authorList>
    </citation>
    <scope>NUCLEOTIDE SEQUENCE</scope>
</reference>
<keyword evidence="4 5" id="KW-0408">Iron</keyword>
<comment type="caution">
    <text evidence="8">The sequence shown here is derived from an EMBL/GenBank/DDBJ whole genome shotgun (WGS) entry which is preliminary data.</text>
</comment>
<dbReference type="InterPro" id="IPR036396">
    <property type="entry name" value="Cyt_P450_sf"/>
</dbReference>
<feature type="binding site" description="axial binding residue" evidence="5">
    <location>
        <position position="477"/>
    </location>
    <ligand>
        <name>heme</name>
        <dbReference type="ChEBI" id="CHEBI:30413"/>
    </ligand>
    <ligandPart>
        <name>Fe</name>
        <dbReference type="ChEBI" id="CHEBI:18248"/>
    </ligandPart>
</feature>
<dbReference type="Pfam" id="PF00067">
    <property type="entry name" value="p450"/>
    <property type="match status" value="1"/>
</dbReference>
<gene>
    <name evidence="8" type="primary">CYP2U1</name>
    <name evidence="8" type="ORF">BLAG_LOCUS26448</name>
</gene>
<dbReference type="GO" id="GO:0016712">
    <property type="term" value="F:oxidoreductase activity, acting on paired donors, with incorporation or reduction of molecular oxygen, reduced flavin or flavoprotein as one donor, and incorporation of one atom of oxygen"/>
    <property type="evidence" value="ECO:0007669"/>
    <property type="project" value="TreeGrafter"/>
</dbReference>
<accession>A0A8S4MPS7</accession>
<sequence>MGLSEKVLTNRQRQTQLLCRGLHKFVPVQSDYGCIMIMVEWLDLTTVLVGVVVFFGSYVLLQSHRGKKGQRLPPGPPGWPLLGHLPSMARDAHLQLTAWRHQYGDVYSIRIGLKKVVVINGYETIREALVRKADQFSSRPHLFLTDCTNGPEAVVMAPYGEKWRARRKIMLSALRNFGLGKNRFEQDIQDECRQLCHAVADRQGRPFDIHRLLHNAVSNIICAISFNRRFEYDDPKFLRQMQMLDRILQLFQSCQIIDIFPVVRHLPILGKNYKEWQDLVGDGQHRFIKEIVSEHRTTFDPHNLRDAVDAFLYEMNNDENRGLFSGGNVWNLLSDLFTAGSESVASTLQWALLWVMVRDDVQKKVCEEIDRVIGRDRWPSLSDKPYMPYTEATLMETMRIRTPIPFAIPHENTVPATLQGYDIPANTYILVNLWSVHMDPANWTHPEKFDPSRFLDDQGQLKSAKHYLPFSTGARVCPGEQLSKTELFLFFTSLLQRFSYRLPDGAAEPNMKGEVGITLAPPSYSLCATER</sequence>
<dbReference type="SUPFAM" id="SSF48264">
    <property type="entry name" value="Cytochrome P450"/>
    <property type="match status" value="1"/>
</dbReference>
<evidence type="ECO:0000313" key="8">
    <source>
        <dbReference type="EMBL" id="CAH1277752.1"/>
    </source>
</evidence>
<dbReference type="PANTHER" id="PTHR24300:SF397">
    <property type="entry name" value="CYTOCHROME P450 2U1"/>
    <property type="match status" value="1"/>
</dbReference>
<dbReference type="GO" id="GO:0006082">
    <property type="term" value="P:organic acid metabolic process"/>
    <property type="evidence" value="ECO:0007669"/>
    <property type="project" value="TreeGrafter"/>
</dbReference>
<evidence type="ECO:0000256" key="4">
    <source>
        <dbReference type="ARBA" id="ARBA00023004"/>
    </source>
</evidence>
<dbReference type="GO" id="GO:0006805">
    <property type="term" value="P:xenobiotic metabolic process"/>
    <property type="evidence" value="ECO:0007669"/>
    <property type="project" value="TreeGrafter"/>
</dbReference>
<keyword evidence="9" id="KW-1185">Reference proteome</keyword>
<dbReference type="InterPro" id="IPR017972">
    <property type="entry name" value="Cyt_P450_CS"/>
</dbReference>
<keyword evidence="7" id="KW-0812">Transmembrane</keyword>
<keyword evidence="6" id="KW-0503">Monooxygenase</keyword>
<dbReference type="GO" id="GO:0005737">
    <property type="term" value="C:cytoplasm"/>
    <property type="evidence" value="ECO:0007669"/>
    <property type="project" value="TreeGrafter"/>
</dbReference>
<dbReference type="PANTHER" id="PTHR24300">
    <property type="entry name" value="CYTOCHROME P450 508A4-RELATED"/>
    <property type="match status" value="1"/>
</dbReference>
<evidence type="ECO:0000256" key="6">
    <source>
        <dbReference type="RuleBase" id="RU000461"/>
    </source>
</evidence>
<name>A0A8S4MPS7_BRALA</name>
<dbReference type="GO" id="GO:0005506">
    <property type="term" value="F:iron ion binding"/>
    <property type="evidence" value="ECO:0007669"/>
    <property type="project" value="InterPro"/>
</dbReference>
<dbReference type="InterPro" id="IPR001128">
    <property type="entry name" value="Cyt_P450"/>
</dbReference>
<dbReference type="InterPro" id="IPR050182">
    <property type="entry name" value="Cytochrome_P450_fam2"/>
</dbReference>
<organism evidence="8 9">
    <name type="scientific">Branchiostoma lanceolatum</name>
    <name type="common">Common lancelet</name>
    <name type="synonym">Amphioxus lanceolatum</name>
    <dbReference type="NCBI Taxonomy" id="7740"/>
    <lineage>
        <taxon>Eukaryota</taxon>
        <taxon>Metazoa</taxon>
        <taxon>Chordata</taxon>
        <taxon>Cephalochordata</taxon>
        <taxon>Leptocardii</taxon>
        <taxon>Amphioxiformes</taxon>
        <taxon>Branchiostomatidae</taxon>
        <taxon>Branchiostoma</taxon>
    </lineage>
</organism>
<dbReference type="GO" id="GO:0008395">
    <property type="term" value="F:steroid hydroxylase activity"/>
    <property type="evidence" value="ECO:0007669"/>
    <property type="project" value="TreeGrafter"/>
</dbReference>
<dbReference type="Proteomes" id="UP000838412">
    <property type="component" value="Unassembled WGS sequence"/>
</dbReference>
<dbReference type="InterPro" id="IPR002401">
    <property type="entry name" value="Cyt_P450_E_grp-I"/>
</dbReference>
<comment type="similarity">
    <text evidence="2 6">Belongs to the cytochrome P450 family.</text>
</comment>
<keyword evidence="5 6" id="KW-0349">Heme</keyword>
<dbReference type="OrthoDB" id="3934656at2759"/>
<feature type="transmembrane region" description="Helical" evidence="7">
    <location>
        <begin position="41"/>
        <end position="61"/>
    </location>
</feature>
<dbReference type="Gene3D" id="1.10.630.10">
    <property type="entry name" value="Cytochrome P450"/>
    <property type="match status" value="1"/>
</dbReference>
<proteinExistence type="inferred from homology"/>
<dbReference type="EMBL" id="CAKMNS010000456">
    <property type="protein sequence ID" value="CAH1277752.1"/>
    <property type="molecule type" value="Genomic_DNA"/>
</dbReference>
<dbReference type="GO" id="GO:0020037">
    <property type="term" value="F:heme binding"/>
    <property type="evidence" value="ECO:0007669"/>
    <property type="project" value="InterPro"/>
</dbReference>
<evidence type="ECO:0000256" key="7">
    <source>
        <dbReference type="SAM" id="Phobius"/>
    </source>
</evidence>
<dbReference type="AlphaFoldDB" id="A0A8S4MPS7"/>
<evidence type="ECO:0000256" key="2">
    <source>
        <dbReference type="ARBA" id="ARBA00010617"/>
    </source>
</evidence>
<protein>
    <submittedName>
        <fullName evidence="8">CYP2U1 protein</fullName>
    </submittedName>
</protein>
<evidence type="ECO:0000256" key="5">
    <source>
        <dbReference type="PIRSR" id="PIRSR602401-1"/>
    </source>
</evidence>
<evidence type="ECO:0000256" key="1">
    <source>
        <dbReference type="ARBA" id="ARBA00001971"/>
    </source>
</evidence>
<evidence type="ECO:0000256" key="3">
    <source>
        <dbReference type="ARBA" id="ARBA00022723"/>
    </source>
</evidence>
<dbReference type="PRINTS" id="PR00385">
    <property type="entry name" value="P450"/>
</dbReference>
<keyword evidence="3 5" id="KW-0479">Metal-binding</keyword>
<keyword evidence="7" id="KW-0472">Membrane</keyword>
<keyword evidence="7" id="KW-1133">Transmembrane helix</keyword>
<dbReference type="FunFam" id="1.10.630.10:FF:000070">
    <property type="entry name" value="cytochrome P450 18a1"/>
    <property type="match status" value="1"/>
</dbReference>
<keyword evidence="6" id="KW-0560">Oxidoreductase</keyword>
<dbReference type="PROSITE" id="PS00086">
    <property type="entry name" value="CYTOCHROME_P450"/>
    <property type="match status" value="1"/>
</dbReference>
<comment type="cofactor">
    <cofactor evidence="1 5">
        <name>heme</name>
        <dbReference type="ChEBI" id="CHEBI:30413"/>
    </cofactor>
</comment>
<dbReference type="PRINTS" id="PR00463">
    <property type="entry name" value="EP450I"/>
</dbReference>
<evidence type="ECO:0000313" key="9">
    <source>
        <dbReference type="Proteomes" id="UP000838412"/>
    </source>
</evidence>